<dbReference type="Pfam" id="PF01070">
    <property type="entry name" value="FMN_dh"/>
    <property type="match status" value="1"/>
</dbReference>
<dbReference type="InterPro" id="IPR008259">
    <property type="entry name" value="FMN_hydac_DH_AS"/>
</dbReference>
<dbReference type="EMBL" id="KZ826443">
    <property type="protein sequence ID" value="PYI00615.1"/>
    <property type="molecule type" value="Genomic_DNA"/>
</dbReference>
<keyword evidence="2 6" id="KW-0349">Heme</keyword>
<feature type="domain" description="FMN hydroxy acid dehydrogenase" evidence="9">
    <location>
        <begin position="99"/>
        <end position="452"/>
    </location>
</feature>
<dbReference type="PROSITE" id="PS00557">
    <property type="entry name" value="FMN_HYDROXY_ACID_DH_1"/>
    <property type="match status" value="1"/>
</dbReference>
<feature type="domain" description="Cytochrome b5 heme-binding" evidence="8">
    <location>
        <begin position="2"/>
        <end position="79"/>
    </location>
</feature>
<dbReference type="Pfam" id="PF00173">
    <property type="entry name" value="Cyt-b5"/>
    <property type="match status" value="1"/>
</dbReference>
<dbReference type="Gene3D" id="3.20.20.70">
    <property type="entry name" value="Aldolase class I"/>
    <property type="match status" value="1"/>
</dbReference>
<dbReference type="InterPro" id="IPR000262">
    <property type="entry name" value="FMN-dep_DH"/>
</dbReference>
<evidence type="ECO:0000256" key="3">
    <source>
        <dbReference type="ARBA" id="ARBA00022723"/>
    </source>
</evidence>
<feature type="region of interest" description="Disordered" evidence="7">
    <location>
        <begin position="270"/>
        <end position="290"/>
    </location>
</feature>
<keyword evidence="4" id="KW-0560">Oxidoreductase</keyword>
<dbReference type="CDD" id="cd02922">
    <property type="entry name" value="FCB2_FMN"/>
    <property type="match status" value="1"/>
</dbReference>
<comment type="cofactor">
    <cofactor evidence="1">
        <name>FMN</name>
        <dbReference type="ChEBI" id="CHEBI:58210"/>
    </cofactor>
</comment>
<dbReference type="InterPro" id="IPR036400">
    <property type="entry name" value="Cyt_B5-like_heme/steroid_sf"/>
</dbReference>
<evidence type="ECO:0000256" key="4">
    <source>
        <dbReference type="ARBA" id="ARBA00023002"/>
    </source>
</evidence>
<dbReference type="GO" id="GO:0020037">
    <property type="term" value="F:heme binding"/>
    <property type="evidence" value="ECO:0007669"/>
    <property type="project" value="UniProtKB-UniRule"/>
</dbReference>
<accession>A0A319DWT1</accession>
<dbReference type="GO" id="GO:0046872">
    <property type="term" value="F:metal ion binding"/>
    <property type="evidence" value="ECO:0007669"/>
    <property type="project" value="UniProtKB-UniRule"/>
</dbReference>
<dbReference type="InterPro" id="IPR013785">
    <property type="entry name" value="Aldolase_TIM"/>
</dbReference>
<evidence type="ECO:0000313" key="10">
    <source>
        <dbReference type="EMBL" id="PYI00615.1"/>
    </source>
</evidence>
<evidence type="ECO:0000256" key="6">
    <source>
        <dbReference type="RuleBase" id="RU362121"/>
    </source>
</evidence>
<keyword evidence="3 6" id="KW-0479">Metal-binding</keyword>
<dbReference type="SUPFAM" id="SSF55856">
    <property type="entry name" value="Cytochrome b5-like heme/steroid binding domain"/>
    <property type="match status" value="1"/>
</dbReference>
<name>A0A319DWT1_ASPSB</name>
<organism evidence="10 11">
    <name type="scientific">Aspergillus sclerotiicarbonarius (strain CBS 121057 / IBT 28362)</name>
    <dbReference type="NCBI Taxonomy" id="1448318"/>
    <lineage>
        <taxon>Eukaryota</taxon>
        <taxon>Fungi</taxon>
        <taxon>Dikarya</taxon>
        <taxon>Ascomycota</taxon>
        <taxon>Pezizomycotina</taxon>
        <taxon>Eurotiomycetes</taxon>
        <taxon>Eurotiomycetidae</taxon>
        <taxon>Eurotiales</taxon>
        <taxon>Aspergillaceae</taxon>
        <taxon>Aspergillus</taxon>
        <taxon>Aspergillus subgen. Circumdati</taxon>
    </lineage>
</organism>
<sequence>MSHAIARSEVGMHSTTNSCWVIINNNIYDVTEFLERHPGGASVILAHAGQDATQAFESFHHPDIIQEHLGPEKNLGTVTGDPPSPISTEKNPTPTSPKPKLSSIISLSDFEHTASQHLPTHSFAFLKSGSEDEHTSTWNLHSWKAIRFRPRILRPIDDINISTSLFGTRFSAPFFICPAGGAKLVHPEADLGLVKAAGRHGILHWVCNNSPVSPQEMINACGAGQTVYWQIYAQSDLEITEKQVREAVKLGYKGFALTVDAVRPGKRERDLRVGLGGGGDEDEEDGFAKEPTFKRPPVWSSFDWPSAIQWLRSMTDLPIAIKGVQCWEDAMLCMQYGVHPWLSNHGGRQLDGASSAVDTLVAMRKHCPQVFDQCEVIVDGGITRGSDVVKAVALGAKGVGLGRPFLFSLLFGEAGASKAIRILKHEIETTMALLGVSSLDQLNPSFVSEPIQGIC</sequence>
<dbReference type="PANTHER" id="PTHR10578">
    <property type="entry name" value="S -2-HYDROXY-ACID OXIDASE-RELATED"/>
    <property type="match status" value="1"/>
</dbReference>
<keyword evidence="11" id="KW-1185">Reference proteome</keyword>
<dbReference type="PROSITE" id="PS51349">
    <property type="entry name" value="FMN_HYDROXY_ACID_DH_2"/>
    <property type="match status" value="1"/>
</dbReference>
<feature type="region of interest" description="Disordered" evidence="7">
    <location>
        <begin position="71"/>
        <end position="101"/>
    </location>
</feature>
<comment type="similarity">
    <text evidence="6">Belongs to the cytochrome b5 family.</text>
</comment>
<evidence type="ECO:0000256" key="7">
    <source>
        <dbReference type="SAM" id="MobiDB-lite"/>
    </source>
</evidence>
<evidence type="ECO:0000259" key="8">
    <source>
        <dbReference type="PROSITE" id="PS50255"/>
    </source>
</evidence>
<keyword evidence="5 6" id="KW-0408">Iron</keyword>
<dbReference type="PROSITE" id="PS50255">
    <property type="entry name" value="CYTOCHROME_B5_2"/>
    <property type="match status" value="1"/>
</dbReference>
<dbReference type="SUPFAM" id="SSF51395">
    <property type="entry name" value="FMN-linked oxidoreductases"/>
    <property type="match status" value="1"/>
</dbReference>
<dbReference type="GO" id="GO:0016491">
    <property type="term" value="F:oxidoreductase activity"/>
    <property type="evidence" value="ECO:0007669"/>
    <property type="project" value="UniProtKB-KW"/>
</dbReference>
<evidence type="ECO:0000256" key="1">
    <source>
        <dbReference type="ARBA" id="ARBA00001917"/>
    </source>
</evidence>
<dbReference type="PANTHER" id="PTHR10578:SF104">
    <property type="entry name" value="CYTOCHROME B2, MITOCHONDRIAL-RELATED"/>
    <property type="match status" value="1"/>
</dbReference>
<dbReference type="InterPro" id="IPR037458">
    <property type="entry name" value="L-MDH/L-LDH_FMN-bd"/>
</dbReference>
<dbReference type="STRING" id="1448318.A0A319DWT1"/>
<protein>
    <submittedName>
        <fullName evidence="10">Oxidoreductase</fullName>
    </submittedName>
</protein>
<evidence type="ECO:0000256" key="5">
    <source>
        <dbReference type="ARBA" id="ARBA00023004"/>
    </source>
</evidence>
<dbReference type="InterPro" id="IPR001199">
    <property type="entry name" value="Cyt_B5-like_heme/steroid-bd"/>
</dbReference>
<reference evidence="10 11" key="1">
    <citation type="submission" date="2018-02" db="EMBL/GenBank/DDBJ databases">
        <title>The genomes of Aspergillus section Nigri reveals drivers in fungal speciation.</title>
        <authorList>
            <consortium name="DOE Joint Genome Institute"/>
            <person name="Vesth T.C."/>
            <person name="Nybo J."/>
            <person name="Theobald S."/>
            <person name="Brandl J."/>
            <person name="Frisvad J.C."/>
            <person name="Nielsen K.F."/>
            <person name="Lyhne E.K."/>
            <person name="Kogle M.E."/>
            <person name="Kuo A."/>
            <person name="Riley R."/>
            <person name="Clum A."/>
            <person name="Nolan M."/>
            <person name="Lipzen A."/>
            <person name="Salamov A."/>
            <person name="Henrissat B."/>
            <person name="Wiebenga A."/>
            <person name="De vries R.P."/>
            <person name="Grigoriev I.V."/>
            <person name="Mortensen U.H."/>
            <person name="Andersen M.R."/>
            <person name="Baker S.E."/>
        </authorList>
    </citation>
    <scope>NUCLEOTIDE SEQUENCE [LARGE SCALE GENOMIC DNA]</scope>
    <source>
        <strain evidence="10 11">CBS 121057</strain>
    </source>
</reference>
<proteinExistence type="inferred from homology"/>
<dbReference type="SMART" id="SM01117">
    <property type="entry name" value="Cyt-b5"/>
    <property type="match status" value="1"/>
</dbReference>
<dbReference type="AlphaFoldDB" id="A0A319DWT1"/>
<evidence type="ECO:0000259" key="9">
    <source>
        <dbReference type="PROSITE" id="PS51349"/>
    </source>
</evidence>
<dbReference type="InterPro" id="IPR018506">
    <property type="entry name" value="Cyt_B5_heme-BS"/>
</dbReference>
<dbReference type="InterPro" id="IPR037396">
    <property type="entry name" value="FMN_HAD"/>
</dbReference>
<dbReference type="Gene3D" id="3.10.120.10">
    <property type="entry name" value="Cytochrome b5-like heme/steroid binding domain"/>
    <property type="match status" value="1"/>
</dbReference>
<evidence type="ECO:0000256" key="2">
    <source>
        <dbReference type="ARBA" id="ARBA00022617"/>
    </source>
</evidence>
<dbReference type="Proteomes" id="UP000248423">
    <property type="component" value="Unassembled WGS sequence"/>
</dbReference>
<dbReference type="OrthoDB" id="1925334at2759"/>
<dbReference type="PROSITE" id="PS00191">
    <property type="entry name" value="CYTOCHROME_B5_1"/>
    <property type="match status" value="1"/>
</dbReference>
<evidence type="ECO:0000313" key="11">
    <source>
        <dbReference type="Proteomes" id="UP000248423"/>
    </source>
</evidence>
<dbReference type="VEuPathDB" id="FungiDB:BO78DRAFT_437892"/>
<dbReference type="PRINTS" id="PR00363">
    <property type="entry name" value="CYTOCHROMEB5"/>
</dbReference>
<gene>
    <name evidence="10" type="ORF">BO78DRAFT_437892</name>
</gene>